<keyword evidence="8" id="KW-1185">Reference proteome</keyword>
<dbReference type="GO" id="GO:0000166">
    <property type="term" value="F:nucleotide binding"/>
    <property type="evidence" value="ECO:0007669"/>
    <property type="project" value="UniProtKB-KW"/>
</dbReference>
<evidence type="ECO:0008006" key="9">
    <source>
        <dbReference type="Google" id="ProtNLM"/>
    </source>
</evidence>
<dbReference type="PATRIC" id="fig|1502723.3.peg.768"/>
<comment type="similarity">
    <text evidence="6">Belongs to the HepT RNase toxin family.</text>
</comment>
<dbReference type="PANTHER" id="PTHR34139">
    <property type="entry name" value="UPF0331 PROTEIN MJ0127"/>
    <property type="match status" value="1"/>
</dbReference>
<dbReference type="Proteomes" id="UP000032545">
    <property type="component" value="Unassembled WGS sequence"/>
</dbReference>
<dbReference type="InterPro" id="IPR008201">
    <property type="entry name" value="HepT-like"/>
</dbReference>
<dbReference type="GO" id="GO:0016787">
    <property type="term" value="F:hydrolase activity"/>
    <property type="evidence" value="ECO:0007669"/>
    <property type="project" value="UniProtKB-KW"/>
</dbReference>
<keyword evidence="3" id="KW-0540">Nuclease</keyword>
<dbReference type="EMBL" id="JYFN01000104">
    <property type="protein sequence ID" value="KJE19470.1"/>
    <property type="molecule type" value="Genomic_DNA"/>
</dbReference>
<dbReference type="GO" id="GO:0004540">
    <property type="term" value="F:RNA nuclease activity"/>
    <property type="evidence" value="ECO:0007669"/>
    <property type="project" value="InterPro"/>
</dbReference>
<protein>
    <recommendedName>
        <fullName evidence="9">DUF86 domain-containing protein</fullName>
    </recommendedName>
</protein>
<name>A0A0D8B5T7_9ACTN</name>
<dbReference type="RefSeq" id="WP_242422995.1">
    <property type="nucleotide sequence ID" value="NZ_JYFN01000104.1"/>
</dbReference>
<reference evidence="8" key="1">
    <citation type="submission" date="2015-02" db="EMBL/GenBank/DDBJ databases">
        <title>Draft Genome of Frankia sp. CpI1-S.</title>
        <authorList>
            <person name="Oshone R.T."/>
            <person name="Ngom M."/>
            <person name="Ghodhbane-Gtari F."/>
            <person name="Gtari M."/>
            <person name="Morris K."/>
            <person name="Thomas K."/>
            <person name="Sen A."/>
            <person name="Tisa L.S."/>
        </authorList>
    </citation>
    <scope>NUCLEOTIDE SEQUENCE [LARGE SCALE GENOMIC DNA]</scope>
    <source>
        <strain evidence="8">CpI1-S</strain>
    </source>
</reference>
<evidence type="ECO:0000256" key="5">
    <source>
        <dbReference type="ARBA" id="ARBA00022801"/>
    </source>
</evidence>
<evidence type="ECO:0000256" key="4">
    <source>
        <dbReference type="ARBA" id="ARBA00022741"/>
    </source>
</evidence>
<gene>
    <name evidence="7" type="ORF">FF36_06242</name>
</gene>
<comment type="caution">
    <text evidence="7">The sequence shown here is derived from an EMBL/GenBank/DDBJ whole genome shotgun (WGS) entry which is preliminary data.</text>
</comment>
<proteinExistence type="inferred from homology"/>
<accession>A0A0D8B5T7</accession>
<dbReference type="AlphaFoldDB" id="A0A0D8B5T7"/>
<reference evidence="7 8" key="2">
    <citation type="journal article" date="2016" name="Genome Announc.">
        <title>Permanent Draft Genome Sequences for Two Variants of Frankia sp. Strain CpI1, the First Frankia Strain Isolated from Root Nodules of Comptonia peregrina.</title>
        <authorList>
            <person name="Oshone R."/>
            <person name="Hurst S.G.IV."/>
            <person name="Abebe-Akele F."/>
            <person name="Simpson S."/>
            <person name="Morris K."/>
            <person name="Thomas W.K."/>
            <person name="Tisa L.S."/>
        </authorList>
    </citation>
    <scope>NUCLEOTIDE SEQUENCE [LARGE SCALE GENOMIC DNA]</scope>
    <source>
        <strain evidence="8">CpI1-S</strain>
    </source>
</reference>
<keyword evidence="4" id="KW-0547">Nucleotide-binding</keyword>
<evidence type="ECO:0000313" key="8">
    <source>
        <dbReference type="Proteomes" id="UP000032545"/>
    </source>
</evidence>
<evidence type="ECO:0000313" key="7">
    <source>
        <dbReference type="EMBL" id="KJE19470.1"/>
    </source>
</evidence>
<evidence type="ECO:0000256" key="2">
    <source>
        <dbReference type="ARBA" id="ARBA00022649"/>
    </source>
</evidence>
<keyword evidence="2" id="KW-1277">Toxin-antitoxin system</keyword>
<dbReference type="Pfam" id="PF01934">
    <property type="entry name" value="HepT-like"/>
    <property type="match status" value="1"/>
</dbReference>
<dbReference type="InterPro" id="IPR037038">
    <property type="entry name" value="HepT-like_sf"/>
</dbReference>
<evidence type="ECO:0000256" key="1">
    <source>
        <dbReference type="ARBA" id="ARBA00022553"/>
    </source>
</evidence>
<sequence length="208" mass="23122">MRRDELYLVDMIEAAVAATAFVQEVDEAAFLESDLIQSAVLQKLLVIGEAAGRVSPEIRGRWPDVPWRSVTGFRNIAVHTYFEVDWSIVWRIATAALRELQEQLLTLLKAEFPLIASQLDQPHWLRARCPGCGRTRRQPLLSELCPSASTFPEAKPNRNVNATTTATVTVTRRAEVSGTIRCSERLFDPVDDVPVGAVTGLRPWLGLG</sequence>
<dbReference type="PANTHER" id="PTHR34139:SF1">
    <property type="entry name" value="RNASE MJ1380-RELATED"/>
    <property type="match status" value="1"/>
</dbReference>
<keyword evidence="1" id="KW-0597">Phosphoprotein</keyword>
<dbReference type="GO" id="GO:0110001">
    <property type="term" value="C:toxin-antitoxin complex"/>
    <property type="evidence" value="ECO:0007669"/>
    <property type="project" value="InterPro"/>
</dbReference>
<dbReference type="InterPro" id="IPR051813">
    <property type="entry name" value="HepT_RNase_toxin"/>
</dbReference>
<dbReference type="Gene3D" id="1.20.120.580">
    <property type="entry name" value="bsu32300-like"/>
    <property type="match status" value="1"/>
</dbReference>
<keyword evidence="5" id="KW-0378">Hydrolase</keyword>
<evidence type="ECO:0000256" key="3">
    <source>
        <dbReference type="ARBA" id="ARBA00022722"/>
    </source>
</evidence>
<organism evidence="7 8">
    <name type="scientific">Frankia torreyi</name>
    <dbReference type="NCBI Taxonomy" id="1856"/>
    <lineage>
        <taxon>Bacteria</taxon>
        <taxon>Bacillati</taxon>
        <taxon>Actinomycetota</taxon>
        <taxon>Actinomycetes</taxon>
        <taxon>Frankiales</taxon>
        <taxon>Frankiaceae</taxon>
        <taxon>Frankia</taxon>
    </lineage>
</organism>
<evidence type="ECO:0000256" key="6">
    <source>
        <dbReference type="ARBA" id="ARBA00024207"/>
    </source>
</evidence>